<gene>
    <name evidence="10" type="ORF">GY632_3237</name>
</gene>
<dbReference type="SMART" id="SM00213">
    <property type="entry name" value="UBQ"/>
    <property type="match status" value="1"/>
</dbReference>
<accession>A0A9P4YIC5</accession>
<sequence length="663" mass="72942">MTIRTTGWFSCGRLQLVRSKTALLLCLFSGMALAYLFYFYDNYTPVPPPAPQEAVKIPQAVVLPKTKWDRVGWVRQLEPEWTPFVYSVDGDERYTLRTPKNVGREAMVYLSFIIDYYHSLPEVMAFTHSANKQWHNDFKGRKTVKILSALQIQAVKRKGYANLRCLWEPGCPTSLNPLNPTEIDIREQNERAHLPEIYMELFNVSRSEVPEHIGGVCCAQFAVTRERVQQRPREDYVRMREWALDAQYTSFGVGWVFEQIWHIIFMEEAIHCPSEAQCRSNLFFLCLQDLKQQKFVIDAEPSDKILDVKEKIATEKGWPASQQKLIYSGKILQDDNTVESYNIEEKGFIVCMVSKPKAAPSASAASSSQTPAAAPSAPAPVTPSAPSRANAAASETPATPSPAGGASSGATFNDPSALLMGNQGQEAITQMLAMGFSRGDIDRAMRAAYFNPDRAIEYLLNGIPEESEREAPSAPAAAGGAARPSTTSEEPSDAQVQESLNLFEQAAAQASGGGGARGRGAGAGAGAGGAGAGETAGSLGSLEFLRNNPHFQQLRQLVQQQPQMLEPILQQVGAGNPQLAQLIGQNQEQFLQLLSEDVDDETQLPPGTQSISVTEEERDAIERLCRLGFSRDSVIQAYFACDKNEELAANFLFDQPDENEDQQ</sequence>
<dbReference type="GO" id="GO:0003684">
    <property type="term" value="F:damaged DNA binding"/>
    <property type="evidence" value="ECO:0007669"/>
    <property type="project" value="InterPro"/>
</dbReference>
<evidence type="ECO:0000256" key="2">
    <source>
        <dbReference type="ARBA" id="ARBA00022737"/>
    </source>
</evidence>
<organism evidence="10 11">
    <name type="scientific">Trichophyton interdigitale</name>
    <dbReference type="NCBI Taxonomy" id="101480"/>
    <lineage>
        <taxon>Eukaryota</taxon>
        <taxon>Fungi</taxon>
        <taxon>Dikarya</taxon>
        <taxon>Ascomycota</taxon>
        <taxon>Pezizomycotina</taxon>
        <taxon>Eurotiomycetes</taxon>
        <taxon>Eurotiomycetidae</taxon>
        <taxon>Onygenales</taxon>
        <taxon>Arthrodermataceae</taxon>
        <taxon>Trichophyton</taxon>
    </lineage>
</organism>
<evidence type="ECO:0000259" key="8">
    <source>
        <dbReference type="PROSITE" id="PS50030"/>
    </source>
</evidence>
<comment type="subcellular location">
    <subcellularLocation>
        <location evidence="1">Nucleus</location>
    </subcellularLocation>
</comment>
<dbReference type="GO" id="GO:0043130">
    <property type="term" value="F:ubiquitin binding"/>
    <property type="evidence" value="ECO:0007669"/>
    <property type="project" value="TreeGrafter"/>
</dbReference>
<feature type="compositionally biased region" description="Low complexity" evidence="6">
    <location>
        <begin position="472"/>
        <end position="488"/>
    </location>
</feature>
<evidence type="ECO:0000313" key="11">
    <source>
        <dbReference type="Proteomes" id="UP000749309"/>
    </source>
</evidence>
<dbReference type="FunFam" id="1.10.8.10:FF:000003">
    <property type="entry name" value="UV excision repair protein RAD23 homolog"/>
    <property type="match status" value="1"/>
</dbReference>
<comment type="caution">
    <text evidence="10">The sequence shown here is derived from an EMBL/GenBank/DDBJ whole genome shotgun (WGS) entry which is preliminary data.</text>
</comment>
<proteinExistence type="predicted"/>
<keyword evidence="7" id="KW-0812">Transmembrane</keyword>
<feature type="compositionally biased region" description="Low complexity" evidence="6">
    <location>
        <begin position="384"/>
        <end position="403"/>
    </location>
</feature>
<evidence type="ECO:0000256" key="4">
    <source>
        <dbReference type="ARBA" id="ARBA00023204"/>
    </source>
</evidence>
<dbReference type="GO" id="GO:0070628">
    <property type="term" value="F:proteasome binding"/>
    <property type="evidence" value="ECO:0007669"/>
    <property type="project" value="TreeGrafter"/>
</dbReference>
<dbReference type="InterPro" id="IPR015940">
    <property type="entry name" value="UBA"/>
</dbReference>
<dbReference type="FunFam" id="3.10.20.90:FF:000175">
    <property type="entry name" value="UV excision repair protein Rad23"/>
    <property type="match status" value="1"/>
</dbReference>
<dbReference type="EMBL" id="JAAQVJ010000089">
    <property type="protein sequence ID" value="KAF3895538.1"/>
    <property type="molecule type" value="Genomic_DNA"/>
</dbReference>
<dbReference type="Proteomes" id="UP000749309">
    <property type="component" value="Unassembled WGS sequence"/>
</dbReference>
<dbReference type="PANTHER" id="PTHR10621">
    <property type="entry name" value="UV EXCISION REPAIR PROTEIN RAD23"/>
    <property type="match status" value="1"/>
</dbReference>
<dbReference type="FunFam" id="1.10.8.10:FF:000002">
    <property type="entry name" value="UV excision repair protein RAD23 homolog"/>
    <property type="match status" value="1"/>
</dbReference>
<dbReference type="InterPro" id="IPR021838">
    <property type="entry name" value="DUF3431"/>
</dbReference>
<keyword evidence="2" id="KW-0677">Repeat</keyword>
<evidence type="ECO:0000256" key="6">
    <source>
        <dbReference type="SAM" id="MobiDB-lite"/>
    </source>
</evidence>
<dbReference type="CDD" id="cd01805">
    <property type="entry name" value="Ubl_Rad23"/>
    <property type="match status" value="1"/>
</dbReference>
<dbReference type="AlphaFoldDB" id="A0A9P4YIC5"/>
<dbReference type="PROSITE" id="PS50030">
    <property type="entry name" value="UBA"/>
    <property type="match status" value="2"/>
</dbReference>
<keyword evidence="5" id="KW-0539">Nucleus</keyword>
<dbReference type="InterPro" id="IPR029071">
    <property type="entry name" value="Ubiquitin-like_domsf"/>
</dbReference>
<evidence type="ECO:0000256" key="1">
    <source>
        <dbReference type="ARBA" id="ARBA00004123"/>
    </source>
</evidence>
<feature type="domain" description="Ubiquitin-like" evidence="9">
    <location>
        <begin position="283"/>
        <end position="358"/>
    </location>
</feature>
<feature type="domain" description="UBA" evidence="8">
    <location>
        <begin position="614"/>
        <end position="655"/>
    </location>
</feature>
<dbReference type="FunFam" id="1.10.10.540:FF:000001">
    <property type="entry name" value="UV excision repair protein RAD23 B"/>
    <property type="match status" value="1"/>
</dbReference>
<dbReference type="GO" id="GO:0006289">
    <property type="term" value="P:nucleotide-excision repair"/>
    <property type="evidence" value="ECO:0007669"/>
    <property type="project" value="InterPro"/>
</dbReference>
<dbReference type="SUPFAM" id="SSF46934">
    <property type="entry name" value="UBA-like"/>
    <property type="match status" value="2"/>
</dbReference>
<dbReference type="InterPro" id="IPR036353">
    <property type="entry name" value="XPC-bd_sf"/>
</dbReference>
<dbReference type="Gene3D" id="3.10.20.90">
    <property type="entry name" value="Phosphatidylinositol 3-kinase Catalytic Subunit, Chain A, domain 1"/>
    <property type="match status" value="1"/>
</dbReference>
<evidence type="ECO:0000256" key="5">
    <source>
        <dbReference type="ARBA" id="ARBA00023242"/>
    </source>
</evidence>
<keyword evidence="7" id="KW-1133">Transmembrane helix</keyword>
<dbReference type="SUPFAM" id="SSF101238">
    <property type="entry name" value="XPC-binding domain"/>
    <property type="match status" value="1"/>
</dbReference>
<dbReference type="Pfam" id="PF11913">
    <property type="entry name" value="DUF3431"/>
    <property type="match status" value="1"/>
</dbReference>
<dbReference type="SMART" id="SM00727">
    <property type="entry name" value="STI1"/>
    <property type="match status" value="1"/>
</dbReference>
<dbReference type="InterPro" id="IPR009060">
    <property type="entry name" value="UBA-like_sf"/>
</dbReference>
<feature type="transmembrane region" description="Helical" evidence="7">
    <location>
        <begin position="21"/>
        <end position="40"/>
    </location>
</feature>
<dbReference type="Pfam" id="PF00240">
    <property type="entry name" value="ubiquitin"/>
    <property type="match status" value="1"/>
</dbReference>
<dbReference type="InterPro" id="IPR015360">
    <property type="entry name" value="XPC-bd"/>
</dbReference>
<dbReference type="InterPro" id="IPR004806">
    <property type="entry name" value="Rad23"/>
</dbReference>
<feature type="compositionally biased region" description="Low complexity" evidence="6">
    <location>
        <begin position="361"/>
        <end position="376"/>
    </location>
</feature>
<dbReference type="NCBIfam" id="TIGR00601">
    <property type="entry name" value="rad23"/>
    <property type="match status" value="1"/>
</dbReference>
<dbReference type="InterPro" id="IPR006636">
    <property type="entry name" value="STI1_HS-bd"/>
</dbReference>
<dbReference type="Pfam" id="PF00627">
    <property type="entry name" value="UBA"/>
    <property type="match status" value="2"/>
</dbReference>
<dbReference type="Gene3D" id="1.10.10.540">
    <property type="entry name" value="XPC-binding domain"/>
    <property type="match status" value="1"/>
</dbReference>
<dbReference type="GO" id="GO:0005654">
    <property type="term" value="C:nucleoplasm"/>
    <property type="evidence" value="ECO:0007669"/>
    <property type="project" value="TreeGrafter"/>
</dbReference>
<dbReference type="PRINTS" id="PR01839">
    <property type="entry name" value="RAD23PROTEIN"/>
</dbReference>
<dbReference type="InterPro" id="IPR000626">
    <property type="entry name" value="Ubiquitin-like_dom"/>
</dbReference>
<dbReference type="SMART" id="SM00165">
    <property type="entry name" value="UBA"/>
    <property type="match status" value="2"/>
</dbReference>
<protein>
    <submittedName>
        <fullName evidence="10">UV excision repair protein Rad23</fullName>
    </submittedName>
</protein>
<evidence type="ECO:0000259" key="9">
    <source>
        <dbReference type="PROSITE" id="PS50053"/>
    </source>
</evidence>
<name>A0A9P4YIC5_9EURO</name>
<evidence type="ECO:0000256" key="3">
    <source>
        <dbReference type="ARBA" id="ARBA00022763"/>
    </source>
</evidence>
<dbReference type="PANTHER" id="PTHR10621:SF0">
    <property type="entry name" value="UV EXCISION REPAIR PROTEIN RAD23"/>
    <property type="match status" value="1"/>
</dbReference>
<feature type="domain" description="UBA" evidence="8">
    <location>
        <begin position="422"/>
        <end position="462"/>
    </location>
</feature>
<feature type="region of interest" description="Disordered" evidence="6">
    <location>
        <begin position="466"/>
        <end position="534"/>
    </location>
</feature>
<dbReference type="GO" id="GO:0031593">
    <property type="term" value="F:polyubiquitin modification-dependent protein binding"/>
    <property type="evidence" value="ECO:0007669"/>
    <property type="project" value="TreeGrafter"/>
</dbReference>
<feature type="region of interest" description="Disordered" evidence="6">
    <location>
        <begin position="361"/>
        <end position="418"/>
    </location>
</feature>
<dbReference type="Gene3D" id="1.10.8.10">
    <property type="entry name" value="DNA helicase RuvA subunit, C-terminal domain"/>
    <property type="match status" value="2"/>
</dbReference>
<dbReference type="PROSITE" id="PS50053">
    <property type="entry name" value="UBIQUITIN_2"/>
    <property type="match status" value="1"/>
</dbReference>
<reference evidence="10" key="1">
    <citation type="submission" date="2020-03" db="EMBL/GenBank/DDBJ databases">
        <title>Whole Genome Sequence of Trichophyton interdigitale from India.</title>
        <authorList>
            <person name="Kumar P."/>
        </authorList>
    </citation>
    <scope>NUCLEOTIDE SEQUENCE</scope>
    <source>
        <strain evidence="10">UCMS-IGIB-CI14</strain>
    </source>
</reference>
<dbReference type="SUPFAM" id="SSF54236">
    <property type="entry name" value="Ubiquitin-like"/>
    <property type="match status" value="1"/>
</dbReference>
<dbReference type="CDD" id="cd14281">
    <property type="entry name" value="UBA2_Rad23_like"/>
    <property type="match status" value="1"/>
</dbReference>
<evidence type="ECO:0000313" key="10">
    <source>
        <dbReference type="EMBL" id="KAF3895538.1"/>
    </source>
</evidence>
<dbReference type="GO" id="GO:0043161">
    <property type="term" value="P:proteasome-mediated ubiquitin-dependent protein catabolic process"/>
    <property type="evidence" value="ECO:0007669"/>
    <property type="project" value="InterPro"/>
</dbReference>
<keyword evidence="4" id="KW-0234">DNA repair</keyword>
<keyword evidence="7" id="KW-0472">Membrane</keyword>
<feature type="compositionally biased region" description="Gly residues" evidence="6">
    <location>
        <begin position="511"/>
        <end position="534"/>
    </location>
</feature>
<dbReference type="Pfam" id="PF09280">
    <property type="entry name" value="XPC-binding"/>
    <property type="match status" value="1"/>
</dbReference>
<keyword evidence="3" id="KW-0227">DNA damage</keyword>
<dbReference type="GO" id="GO:0005829">
    <property type="term" value="C:cytosol"/>
    <property type="evidence" value="ECO:0007669"/>
    <property type="project" value="TreeGrafter"/>
</dbReference>
<evidence type="ECO:0000256" key="7">
    <source>
        <dbReference type="SAM" id="Phobius"/>
    </source>
</evidence>